<dbReference type="KEGG" id="pdu:PDUR_00295"/>
<feature type="binding site" evidence="14">
    <location>
        <begin position="207"/>
        <end position="214"/>
    </location>
    <ligand>
        <name>ATP</name>
        <dbReference type="ChEBI" id="CHEBI:30616"/>
    </ligand>
</feature>
<keyword evidence="12 14" id="KW-0472">Membrane</keyword>
<dbReference type="SUPFAM" id="SSF140990">
    <property type="entry name" value="FtsH protease domain-like"/>
    <property type="match status" value="1"/>
</dbReference>
<dbReference type="GO" id="GO:0016887">
    <property type="term" value="F:ATP hydrolysis activity"/>
    <property type="evidence" value="ECO:0007669"/>
    <property type="project" value="UniProtKB-UniRule"/>
</dbReference>
<evidence type="ECO:0000256" key="15">
    <source>
        <dbReference type="RuleBase" id="RU003651"/>
    </source>
</evidence>
<keyword evidence="14" id="KW-1003">Cell membrane</keyword>
<dbReference type="GO" id="GO:0051301">
    <property type="term" value="P:cell division"/>
    <property type="evidence" value="ECO:0007669"/>
    <property type="project" value="UniProtKB-KW"/>
</dbReference>
<dbReference type="GO" id="GO:0006508">
    <property type="term" value="P:proteolysis"/>
    <property type="evidence" value="ECO:0007669"/>
    <property type="project" value="UniProtKB-KW"/>
</dbReference>
<dbReference type="CDD" id="cd19501">
    <property type="entry name" value="RecA-like_FtsH"/>
    <property type="match status" value="1"/>
</dbReference>
<organism evidence="18 19">
    <name type="scientific">Paenibacillus durus</name>
    <name type="common">Paenibacillus azotofixans</name>
    <dbReference type="NCBI Taxonomy" id="44251"/>
    <lineage>
        <taxon>Bacteria</taxon>
        <taxon>Bacillati</taxon>
        <taxon>Bacillota</taxon>
        <taxon>Bacilli</taxon>
        <taxon>Bacillales</taxon>
        <taxon>Paenibacillaceae</taxon>
        <taxon>Paenibacillus</taxon>
    </lineage>
</organism>
<evidence type="ECO:0000256" key="2">
    <source>
        <dbReference type="ARBA" id="ARBA00010044"/>
    </source>
</evidence>
<dbReference type="EC" id="3.4.24.-" evidence="14"/>
<dbReference type="InterPro" id="IPR003959">
    <property type="entry name" value="ATPase_AAA_core"/>
</dbReference>
<dbReference type="GO" id="GO:0004222">
    <property type="term" value="F:metalloendopeptidase activity"/>
    <property type="evidence" value="ECO:0007669"/>
    <property type="project" value="InterPro"/>
</dbReference>
<evidence type="ECO:0000256" key="12">
    <source>
        <dbReference type="ARBA" id="ARBA00023136"/>
    </source>
</evidence>
<dbReference type="InterPro" id="IPR003593">
    <property type="entry name" value="AAA+_ATPase"/>
</dbReference>
<evidence type="ECO:0000256" key="5">
    <source>
        <dbReference type="ARBA" id="ARBA00022723"/>
    </source>
</evidence>
<feature type="binding site" evidence="14">
    <location>
        <position position="433"/>
    </location>
    <ligand>
        <name>Zn(2+)</name>
        <dbReference type="ChEBI" id="CHEBI:29105"/>
        <note>catalytic</note>
    </ligand>
</feature>
<dbReference type="Gene3D" id="1.10.8.60">
    <property type="match status" value="1"/>
</dbReference>
<keyword evidence="18" id="KW-0131">Cell cycle</keyword>
<dbReference type="FunFam" id="1.20.58.760:FF:000001">
    <property type="entry name" value="ATP-dependent zinc metalloprotease FtsH"/>
    <property type="match status" value="1"/>
</dbReference>
<dbReference type="FunFam" id="3.40.50.300:FF:000001">
    <property type="entry name" value="ATP-dependent zinc metalloprotease FtsH"/>
    <property type="match status" value="1"/>
</dbReference>
<evidence type="ECO:0000256" key="4">
    <source>
        <dbReference type="ARBA" id="ARBA00022692"/>
    </source>
</evidence>
<dbReference type="AlphaFoldDB" id="A0A089HJR0"/>
<gene>
    <name evidence="14" type="primary">ftsH</name>
    <name evidence="18" type="ORF">PDUR_00295</name>
</gene>
<comment type="similarity">
    <text evidence="15">Belongs to the AAA ATPase family.</text>
</comment>
<dbReference type="InterPro" id="IPR005936">
    <property type="entry name" value="FtsH"/>
</dbReference>
<dbReference type="MEROPS" id="M41.009"/>
<comment type="subcellular location">
    <subcellularLocation>
        <location evidence="14">Cell membrane</location>
        <topology evidence="14">Multi-pass membrane protein</topology>
        <orientation evidence="14">Cytoplasmic side</orientation>
    </subcellularLocation>
    <subcellularLocation>
        <location evidence="1">Membrane</location>
    </subcellularLocation>
</comment>
<evidence type="ECO:0000256" key="10">
    <source>
        <dbReference type="ARBA" id="ARBA00022989"/>
    </source>
</evidence>
<evidence type="ECO:0000256" key="7">
    <source>
        <dbReference type="ARBA" id="ARBA00022801"/>
    </source>
</evidence>
<evidence type="ECO:0000256" key="13">
    <source>
        <dbReference type="ARBA" id="ARBA00061570"/>
    </source>
</evidence>
<name>A0A089HJR0_PAEDU</name>
<dbReference type="Pfam" id="PF17862">
    <property type="entry name" value="AAA_lid_3"/>
    <property type="match status" value="1"/>
</dbReference>
<dbReference type="PANTHER" id="PTHR23076">
    <property type="entry name" value="METALLOPROTEASE M41 FTSH"/>
    <property type="match status" value="1"/>
</dbReference>
<comment type="similarity">
    <text evidence="13 14">In the central section; belongs to the AAA ATPase family.</text>
</comment>
<comment type="cofactor">
    <cofactor evidence="14">
        <name>Zn(2+)</name>
        <dbReference type="ChEBI" id="CHEBI:29105"/>
    </cofactor>
    <text evidence="14">Binds 1 zinc ion per subunit.</text>
</comment>
<proteinExistence type="inferred from homology"/>
<dbReference type="OrthoDB" id="9809379at2"/>
<comment type="function">
    <text evidence="14">Acts as a processive, ATP-dependent zinc metallopeptidase for both cytoplasmic and membrane proteins. Plays a role in the quality control of integral membrane proteins.</text>
</comment>
<comment type="similarity">
    <text evidence="2 14">In the C-terminal section; belongs to the peptidase M41 family.</text>
</comment>
<dbReference type="SMART" id="SM00382">
    <property type="entry name" value="AAA"/>
    <property type="match status" value="1"/>
</dbReference>
<reference evidence="18 19" key="1">
    <citation type="submission" date="2014-08" db="EMBL/GenBank/DDBJ databases">
        <title>Comparative genomics of the Paenibacillus odorifer group.</title>
        <authorList>
            <person name="den Bakker H.C."/>
            <person name="Tsai Y.-C."/>
            <person name="Martin N."/>
            <person name="Korlach J."/>
            <person name="Wiedmann M."/>
        </authorList>
    </citation>
    <scope>NUCLEOTIDE SEQUENCE [LARGE SCALE GENOMIC DNA]</scope>
    <source>
        <strain evidence="18 19">DSM 1735</strain>
    </source>
</reference>
<dbReference type="Pfam" id="PF01434">
    <property type="entry name" value="Peptidase_M41"/>
    <property type="match status" value="1"/>
</dbReference>
<evidence type="ECO:0000256" key="1">
    <source>
        <dbReference type="ARBA" id="ARBA00004370"/>
    </source>
</evidence>
<dbReference type="PANTHER" id="PTHR23076:SF113">
    <property type="entry name" value="ATP-DEPENDENT ZINC METALLOPROTEASE FTSH 1, CHLOROPLASTIC-RELATED"/>
    <property type="match status" value="1"/>
</dbReference>
<keyword evidence="11 14" id="KW-0482">Metalloprotease</keyword>
<evidence type="ECO:0000256" key="6">
    <source>
        <dbReference type="ARBA" id="ARBA00022741"/>
    </source>
</evidence>
<dbReference type="GO" id="GO:0005886">
    <property type="term" value="C:plasma membrane"/>
    <property type="evidence" value="ECO:0007669"/>
    <property type="project" value="UniProtKB-SubCell"/>
</dbReference>
<keyword evidence="3 14" id="KW-0645">Protease</keyword>
<dbReference type="NCBIfam" id="TIGR01241">
    <property type="entry name" value="FtsH_fam"/>
    <property type="match status" value="1"/>
</dbReference>
<dbReference type="GO" id="GO:0005524">
    <property type="term" value="F:ATP binding"/>
    <property type="evidence" value="ECO:0007669"/>
    <property type="project" value="UniProtKB-UniRule"/>
</dbReference>
<keyword evidence="4 14" id="KW-0812">Transmembrane</keyword>
<evidence type="ECO:0000313" key="19">
    <source>
        <dbReference type="Proteomes" id="UP000029409"/>
    </source>
</evidence>
<dbReference type="GO" id="GO:0030163">
    <property type="term" value="P:protein catabolic process"/>
    <property type="evidence" value="ECO:0007669"/>
    <property type="project" value="UniProtKB-UniRule"/>
</dbReference>
<comment type="subunit">
    <text evidence="14">Homohexamer.</text>
</comment>
<evidence type="ECO:0000256" key="8">
    <source>
        <dbReference type="ARBA" id="ARBA00022833"/>
    </source>
</evidence>
<feature type="binding site" evidence="14">
    <location>
        <position position="505"/>
    </location>
    <ligand>
        <name>Zn(2+)</name>
        <dbReference type="ChEBI" id="CHEBI:29105"/>
        <note>catalytic</note>
    </ligand>
</feature>
<dbReference type="InterPro" id="IPR003960">
    <property type="entry name" value="ATPase_AAA_CS"/>
</dbReference>
<dbReference type="GO" id="GO:0008270">
    <property type="term" value="F:zinc ion binding"/>
    <property type="evidence" value="ECO:0007669"/>
    <property type="project" value="UniProtKB-UniRule"/>
</dbReference>
<dbReference type="Gene3D" id="1.20.58.760">
    <property type="entry name" value="Peptidase M41"/>
    <property type="match status" value="1"/>
</dbReference>
<dbReference type="Gene3D" id="3.40.50.300">
    <property type="entry name" value="P-loop containing nucleotide triphosphate hydrolases"/>
    <property type="match status" value="1"/>
</dbReference>
<dbReference type="EMBL" id="CP009288">
    <property type="protein sequence ID" value="AIQ10648.1"/>
    <property type="molecule type" value="Genomic_DNA"/>
</dbReference>
<feature type="region of interest" description="Disordered" evidence="16">
    <location>
        <begin position="634"/>
        <end position="683"/>
    </location>
</feature>
<evidence type="ECO:0000256" key="3">
    <source>
        <dbReference type="ARBA" id="ARBA00022670"/>
    </source>
</evidence>
<evidence type="ECO:0000256" key="14">
    <source>
        <dbReference type="HAMAP-Rule" id="MF_01458"/>
    </source>
</evidence>
<dbReference type="FunFam" id="1.10.8.60:FF:000001">
    <property type="entry name" value="ATP-dependent zinc metalloprotease FtsH"/>
    <property type="match status" value="1"/>
</dbReference>
<feature type="active site" evidence="14">
    <location>
        <position position="430"/>
    </location>
</feature>
<dbReference type="InterPro" id="IPR011546">
    <property type="entry name" value="Pept_M41_FtsH_extracell"/>
</dbReference>
<evidence type="ECO:0000256" key="9">
    <source>
        <dbReference type="ARBA" id="ARBA00022840"/>
    </source>
</evidence>
<keyword evidence="9 14" id="KW-0067">ATP-binding</keyword>
<keyword evidence="6 14" id="KW-0547">Nucleotide-binding</keyword>
<evidence type="ECO:0000313" key="18">
    <source>
        <dbReference type="EMBL" id="AIQ10648.1"/>
    </source>
</evidence>
<dbReference type="Pfam" id="PF00004">
    <property type="entry name" value="AAA"/>
    <property type="match status" value="1"/>
</dbReference>
<dbReference type="Proteomes" id="UP000029409">
    <property type="component" value="Chromosome"/>
</dbReference>
<sequence>MNRFIRNSGFYLILFLVVVGIVQFVSNGNEAADFPRYDQLRQELKSNNVKDLTVQFEGNAFNVTGSYKEKPEWAKSQSFSTYIPPTDAAIEELTAASQANNIPFVQKKMEGDSIWLTFLSSIIPLVIMFILFFFLFNQAQGGGGKVMNFGKSKARLYNEEKKRVTFEDVAGADEEKQELVEVVEFLKDPRKFAAVGARIPKGVLLVGPPGTGKTLLARAVAGEAGVPFFSISGSDFVEMFVGVGASRVRDLFENAKKNAPCIIFIDEIDAVGRQRGAGLGGGHDEREQTLNQLLVEMDGFGGNEGIIIVAATNRADILDPALLRPGRFDRQITVDRPDVKGREAVLKVHSRNKPLTKDVKLDVIAKRTTGFTGADLENLLNEAALLAARRNRKDISMREVDEAIDRVIVGTEKRSRVISDREKRIVAYHEAGHTIAGYFLEHADMVHKVTIIPRGRAGGYVIMLPKEDRMLVTKQELLDKVTGLLGGRVAEEMFIGEIGTGAYSDFQQATRIVRSMIMEYGMSEKLGPMQFGTSQGQVFLGRDIGHEQNYSDSIAYEIDQEMQRFISECYERCRELLKKHSKEMHLIAGTLLEKETLELEQIKELIEQGYLTEDGKPVDGQSLANEGAEPVIDSIGDVKVRIQGKTDEPQATLGDSPKDIPNNPQQDGESGNDENKGGGASLS</sequence>
<feature type="transmembrane region" description="Helical" evidence="14">
    <location>
        <begin position="114"/>
        <end position="136"/>
    </location>
</feature>
<dbReference type="InterPro" id="IPR041569">
    <property type="entry name" value="AAA_lid_3"/>
</dbReference>
<keyword evidence="8 14" id="KW-0862">Zinc</keyword>
<evidence type="ECO:0000256" key="11">
    <source>
        <dbReference type="ARBA" id="ARBA00023049"/>
    </source>
</evidence>
<dbReference type="SUPFAM" id="SSF52540">
    <property type="entry name" value="P-loop containing nucleoside triphosphate hydrolases"/>
    <property type="match status" value="1"/>
</dbReference>
<dbReference type="InterPro" id="IPR027417">
    <property type="entry name" value="P-loop_NTPase"/>
</dbReference>
<dbReference type="HAMAP" id="MF_01458">
    <property type="entry name" value="FtsH"/>
    <property type="match status" value="1"/>
</dbReference>
<feature type="compositionally biased region" description="Basic and acidic residues" evidence="16">
    <location>
        <begin position="636"/>
        <end position="648"/>
    </location>
</feature>
<dbReference type="STRING" id="44251.PDUR_00295"/>
<dbReference type="InterPro" id="IPR037219">
    <property type="entry name" value="Peptidase_M41-like"/>
</dbReference>
<feature type="transmembrane region" description="Helical" evidence="14">
    <location>
        <begin position="9"/>
        <end position="26"/>
    </location>
</feature>
<dbReference type="Pfam" id="PF06480">
    <property type="entry name" value="FtsH_ext"/>
    <property type="match status" value="1"/>
</dbReference>
<protein>
    <recommendedName>
        <fullName evidence="14">ATP-dependent zinc metalloprotease FtsH</fullName>
        <ecNumber evidence="14">3.4.24.-</ecNumber>
    </recommendedName>
</protein>
<keyword evidence="7 14" id="KW-0378">Hydrolase</keyword>
<dbReference type="eggNOG" id="COG0465">
    <property type="taxonomic scope" value="Bacteria"/>
</dbReference>
<evidence type="ECO:0000256" key="16">
    <source>
        <dbReference type="SAM" id="MobiDB-lite"/>
    </source>
</evidence>
<feature type="domain" description="AAA+ ATPase" evidence="17">
    <location>
        <begin position="199"/>
        <end position="338"/>
    </location>
</feature>
<dbReference type="GO" id="GO:0004176">
    <property type="term" value="F:ATP-dependent peptidase activity"/>
    <property type="evidence" value="ECO:0007669"/>
    <property type="project" value="InterPro"/>
</dbReference>
<feature type="binding site" evidence="14">
    <location>
        <position position="429"/>
    </location>
    <ligand>
        <name>Zn(2+)</name>
        <dbReference type="ChEBI" id="CHEBI:29105"/>
        <note>catalytic</note>
    </ligand>
</feature>
<dbReference type="PROSITE" id="PS00674">
    <property type="entry name" value="AAA"/>
    <property type="match status" value="1"/>
</dbReference>
<dbReference type="RefSeq" id="WP_042204582.1">
    <property type="nucleotide sequence ID" value="NZ_CP009288.1"/>
</dbReference>
<keyword evidence="10 14" id="KW-1133">Transmembrane helix</keyword>
<accession>A0A089HJR0</accession>
<keyword evidence="18" id="KW-0132">Cell division</keyword>
<keyword evidence="19" id="KW-1185">Reference proteome</keyword>
<keyword evidence="5 14" id="KW-0479">Metal-binding</keyword>
<dbReference type="InterPro" id="IPR000642">
    <property type="entry name" value="Peptidase_M41"/>
</dbReference>
<evidence type="ECO:0000259" key="17">
    <source>
        <dbReference type="SMART" id="SM00382"/>
    </source>
</evidence>